<evidence type="ECO:0000313" key="2">
    <source>
        <dbReference type="Proteomes" id="UP000581769"/>
    </source>
</evidence>
<name>A0A840J5C4_9PSEU</name>
<protein>
    <recommendedName>
        <fullName evidence="3">DUF2867 domain-containing protein</fullName>
    </recommendedName>
</protein>
<evidence type="ECO:0000313" key="1">
    <source>
        <dbReference type="EMBL" id="MBB4688632.1"/>
    </source>
</evidence>
<dbReference type="Proteomes" id="UP000581769">
    <property type="component" value="Unassembled WGS sequence"/>
</dbReference>
<organism evidence="1 2">
    <name type="scientific">Amycolatopsis jiangsuensis</name>
    <dbReference type="NCBI Taxonomy" id="1181879"/>
    <lineage>
        <taxon>Bacteria</taxon>
        <taxon>Bacillati</taxon>
        <taxon>Actinomycetota</taxon>
        <taxon>Actinomycetes</taxon>
        <taxon>Pseudonocardiales</taxon>
        <taxon>Pseudonocardiaceae</taxon>
        <taxon>Amycolatopsis</taxon>
    </lineage>
</organism>
<dbReference type="RefSeq" id="WP_184783286.1">
    <property type="nucleotide sequence ID" value="NZ_JACHMG010000001.1"/>
</dbReference>
<evidence type="ECO:0008006" key="3">
    <source>
        <dbReference type="Google" id="ProtNLM"/>
    </source>
</evidence>
<dbReference type="EMBL" id="JACHMG010000001">
    <property type="protein sequence ID" value="MBB4688632.1"/>
    <property type="molecule type" value="Genomic_DNA"/>
</dbReference>
<comment type="caution">
    <text evidence="1">The sequence shown here is derived from an EMBL/GenBank/DDBJ whole genome shotgun (WGS) entry which is preliminary data.</text>
</comment>
<proteinExistence type="predicted"/>
<gene>
    <name evidence="1" type="ORF">BJY18_006117</name>
</gene>
<reference evidence="1 2" key="1">
    <citation type="submission" date="2020-08" db="EMBL/GenBank/DDBJ databases">
        <title>Sequencing the genomes of 1000 actinobacteria strains.</title>
        <authorList>
            <person name="Klenk H.-P."/>
        </authorList>
    </citation>
    <scope>NUCLEOTIDE SEQUENCE [LARGE SCALE GENOMIC DNA]</scope>
    <source>
        <strain evidence="1 2">DSM 45859</strain>
    </source>
</reference>
<keyword evidence="2" id="KW-1185">Reference proteome</keyword>
<accession>A0A840J5C4</accession>
<dbReference type="AlphaFoldDB" id="A0A840J5C4"/>
<dbReference type="SUPFAM" id="SSF55961">
    <property type="entry name" value="Bet v1-like"/>
    <property type="match status" value="1"/>
</dbReference>
<sequence length="79" mass="8669">MAARPGVELTLSGRHHFSAYRLAFHLEPVADGRTLLRAETRAEFPGAAGAGYRMLVFGSGGHAFLMRRMLRTIAARSVR</sequence>